<feature type="region of interest" description="Disordered" evidence="1">
    <location>
        <begin position="1"/>
        <end position="24"/>
    </location>
</feature>
<gene>
    <name evidence="3" type="ORF">HNR07_002313</name>
</gene>
<feature type="region of interest" description="Disordered" evidence="1">
    <location>
        <begin position="264"/>
        <end position="379"/>
    </location>
</feature>
<feature type="compositionally biased region" description="Gly residues" evidence="1">
    <location>
        <begin position="342"/>
        <end position="354"/>
    </location>
</feature>
<evidence type="ECO:0000256" key="1">
    <source>
        <dbReference type="SAM" id="MobiDB-lite"/>
    </source>
</evidence>
<evidence type="ECO:0000313" key="4">
    <source>
        <dbReference type="Proteomes" id="UP000579647"/>
    </source>
</evidence>
<dbReference type="AlphaFoldDB" id="A0A840WI62"/>
<accession>A0A840WI62</accession>
<protein>
    <submittedName>
        <fullName evidence="3">Uncharacterized protein</fullName>
    </submittedName>
</protein>
<feature type="region of interest" description="Disordered" evidence="1">
    <location>
        <begin position="168"/>
        <end position="225"/>
    </location>
</feature>
<dbReference type="Proteomes" id="UP000579647">
    <property type="component" value="Unassembled WGS sequence"/>
</dbReference>
<keyword evidence="2" id="KW-0812">Transmembrane</keyword>
<feature type="region of interest" description="Disordered" evidence="1">
    <location>
        <begin position="111"/>
        <end position="141"/>
    </location>
</feature>
<feature type="transmembrane region" description="Helical" evidence="2">
    <location>
        <begin position="31"/>
        <end position="51"/>
    </location>
</feature>
<evidence type="ECO:0000313" key="3">
    <source>
        <dbReference type="EMBL" id="MBB5491176.1"/>
    </source>
</evidence>
<proteinExistence type="predicted"/>
<organism evidence="3 4">
    <name type="scientific">Nocardiopsis metallicus</name>
    <dbReference type="NCBI Taxonomy" id="179819"/>
    <lineage>
        <taxon>Bacteria</taxon>
        <taxon>Bacillati</taxon>
        <taxon>Actinomycetota</taxon>
        <taxon>Actinomycetes</taxon>
        <taxon>Streptosporangiales</taxon>
        <taxon>Nocardiopsidaceae</taxon>
        <taxon>Nocardiopsis</taxon>
    </lineage>
</organism>
<reference evidence="3 4" key="1">
    <citation type="submission" date="2020-08" db="EMBL/GenBank/DDBJ databases">
        <title>Sequencing the genomes of 1000 actinobacteria strains.</title>
        <authorList>
            <person name="Klenk H.-P."/>
        </authorList>
    </citation>
    <scope>NUCLEOTIDE SEQUENCE [LARGE SCALE GENOMIC DNA]</scope>
    <source>
        <strain evidence="3 4">DSM 44598</strain>
    </source>
</reference>
<keyword evidence="2" id="KW-0472">Membrane</keyword>
<feature type="transmembrane region" description="Helical" evidence="2">
    <location>
        <begin position="233"/>
        <end position="254"/>
    </location>
</feature>
<sequence>MPRPDHGDEFEEEGAGAQEDKGKKKRIDLSVAQVAGAGVATLTAATAASYLNVYGTVIGTGVMAVLSTSAAPVIQHWLTRSGEQAKELAEKKTAKQNGVRALVDTEAEAAAEEAARDAAEAGTGPTGFDTGATRVADPDAPNPFGFPADPDATRTMAMPVVGLDLPGQTVAHGFGNPKDPTQAGGPPFADATELLPQVGDPGDPGDTRYPDGSAEDADGAIGDERPKRGWKTVVISAAVVFTLVMLVILAFELLTGRSLTAWTQGQDEPTSPSLFGGQSSQAQDGEEAPQTTEGDQPETGSGTGTQPQGTDAPVESEPIAPPGEPQPEAPGGGATDPAEPPAGGGEPAEPGGGEAPDPGTEHPPEGDAPAEPAPVAPNG</sequence>
<evidence type="ECO:0000256" key="2">
    <source>
        <dbReference type="SAM" id="Phobius"/>
    </source>
</evidence>
<keyword evidence="2" id="KW-1133">Transmembrane helix</keyword>
<comment type="caution">
    <text evidence="3">The sequence shown here is derived from an EMBL/GenBank/DDBJ whole genome shotgun (WGS) entry which is preliminary data.</text>
</comment>
<dbReference type="EMBL" id="JACHDO010000001">
    <property type="protein sequence ID" value="MBB5491176.1"/>
    <property type="molecule type" value="Genomic_DNA"/>
</dbReference>
<feature type="compositionally biased region" description="Polar residues" evidence="1">
    <location>
        <begin position="264"/>
        <end position="294"/>
    </location>
</feature>
<dbReference type="RefSeq" id="WP_184364852.1">
    <property type="nucleotide sequence ID" value="NZ_BAAAKM010000045.1"/>
</dbReference>
<feature type="compositionally biased region" description="Low complexity" evidence="1">
    <location>
        <begin position="297"/>
        <end position="310"/>
    </location>
</feature>
<keyword evidence="4" id="KW-1185">Reference proteome</keyword>
<feature type="compositionally biased region" description="Pro residues" evidence="1">
    <location>
        <begin position="319"/>
        <end position="328"/>
    </location>
</feature>
<name>A0A840WI62_9ACTN</name>